<keyword evidence="6" id="KW-1185">Reference proteome</keyword>
<dbReference type="InterPro" id="IPR018893">
    <property type="entry name" value="T8SS_CsgF"/>
</dbReference>
<evidence type="ECO:0000256" key="2">
    <source>
        <dbReference type="ARBA" id="ARBA00014031"/>
    </source>
</evidence>
<dbReference type="EMBL" id="JASMRN010000015">
    <property type="protein sequence ID" value="MEZ7516547.1"/>
    <property type="molecule type" value="Genomic_DNA"/>
</dbReference>
<evidence type="ECO:0000256" key="4">
    <source>
        <dbReference type="SAM" id="SignalP"/>
    </source>
</evidence>
<dbReference type="Proteomes" id="UP001568894">
    <property type="component" value="Unassembled WGS sequence"/>
</dbReference>
<comment type="function">
    <text evidence="1">May be involved in the biogenesis of curli organelles.</text>
</comment>
<feature type="chain" id="PRO_5046515190" description="Curli production assembly/transport component CsgF" evidence="4">
    <location>
        <begin position="19"/>
        <end position="132"/>
    </location>
</feature>
<accession>A0ABV4KFU4</accession>
<reference evidence="5 6" key="1">
    <citation type="submission" date="2023-05" db="EMBL/GenBank/DDBJ databases">
        <title>Adaptations of aquatic viruses from atmosphere-close ecosystems of the Central Arctic Ocean.</title>
        <authorList>
            <person name="Rahlff J."/>
            <person name="Holmfeldt K."/>
        </authorList>
    </citation>
    <scope>NUCLEOTIDE SEQUENCE [LARGE SCALE GENOMIC DNA]</scope>
    <source>
        <strain evidence="5 6">Arc14</strain>
    </source>
</reference>
<gene>
    <name evidence="5" type="ORF">QO192_14790</name>
</gene>
<protein>
    <recommendedName>
        <fullName evidence="2">Curli production assembly/transport component CsgF</fullName>
    </recommendedName>
</protein>
<feature type="signal peptide" evidence="4">
    <location>
        <begin position="1"/>
        <end position="18"/>
    </location>
</feature>
<dbReference type="RefSeq" id="WP_371571832.1">
    <property type="nucleotide sequence ID" value="NZ_JASMRN010000015.1"/>
</dbReference>
<sequence>MKSVLLLASLFITYLSSAQDLVYKPKNPAFGGDTFNYQWLASSAESQNKFTAKEVTTVEKTELEQFRDQLNSQLLGQISRSLFTQQFGTDALSAGSYTFGSLAVEIYPSSGGLTVDILDTKTGEQTQVIIPN</sequence>
<evidence type="ECO:0000256" key="3">
    <source>
        <dbReference type="ARBA" id="ARBA00022729"/>
    </source>
</evidence>
<keyword evidence="3 4" id="KW-0732">Signal</keyword>
<evidence type="ECO:0000256" key="1">
    <source>
        <dbReference type="ARBA" id="ARBA00003989"/>
    </source>
</evidence>
<evidence type="ECO:0000313" key="6">
    <source>
        <dbReference type="Proteomes" id="UP001568894"/>
    </source>
</evidence>
<dbReference type="Pfam" id="PF10614">
    <property type="entry name" value="CsgF"/>
    <property type="match status" value="1"/>
</dbReference>
<proteinExistence type="predicted"/>
<organism evidence="5 6">
    <name type="scientific">Flavobacterium frigidarium</name>
    <dbReference type="NCBI Taxonomy" id="99286"/>
    <lineage>
        <taxon>Bacteria</taxon>
        <taxon>Pseudomonadati</taxon>
        <taxon>Bacteroidota</taxon>
        <taxon>Flavobacteriia</taxon>
        <taxon>Flavobacteriales</taxon>
        <taxon>Flavobacteriaceae</taxon>
        <taxon>Flavobacterium</taxon>
    </lineage>
</organism>
<comment type="caution">
    <text evidence="5">The sequence shown here is derived from an EMBL/GenBank/DDBJ whole genome shotgun (WGS) entry which is preliminary data.</text>
</comment>
<name>A0ABV4KFU4_9FLAO</name>
<evidence type="ECO:0000313" key="5">
    <source>
        <dbReference type="EMBL" id="MEZ7516547.1"/>
    </source>
</evidence>